<dbReference type="SMART" id="SM00728">
    <property type="entry name" value="ChW"/>
    <property type="match status" value="2"/>
</dbReference>
<dbReference type="SUPFAM" id="SSF88713">
    <property type="entry name" value="Glycoside hydrolase/deacetylase"/>
    <property type="match status" value="1"/>
</dbReference>
<dbReference type="AlphaFoldDB" id="A0A6N2UT70"/>
<keyword evidence="1" id="KW-0479">Metal-binding</keyword>
<feature type="region of interest" description="Disordered" evidence="3">
    <location>
        <begin position="36"/>
        <end position="137"/>
    </location>
</feature>
<name>A0A6N2UT70_9FIRM</name>
<feature type="compositionally biased region" description="Polar residues" evidence="3">
    <location>
        <begin position="50"/>
        <end position="75"/>
    </location>
</feature>
<dbReference type="EC" id="3.5.1.-" evidence="6"/>
<dbReference type="RefSeq" id="WP_002576763.1">
    <property type="nucleotide sequence ID" value="NZ_BAABZS010000001.1"/>
</dbReference>
<proteinExistence type="predicted"/>
<protein>
    <submittedName>
        <fullName evidence="6">Peptidoglycan-N-acetylmuramic acid deacetylase PdaC</fullName>
        <ecNumber evidence="6">3.5.1.-</ecNumber>
    </submittedName>
</protein>
<keyword evidence="4" id="KW-0732">Signal</keyword>
<dbReference type="GO" id="GO:0016810">
    <property type="term" value="F:hydrolase activity, acting on carbon-nitrogen (but not peptide) bonds"/>
    <property type="evidence" value="ECO:0007669"/>
    <property type="project" value="InterPro"/>
</dbReference>
<dbReference type="InterPro" id="IPR002509">
    <property type="entry name" value="NODB_dom"/>
</dbReference>
<sequence length="494" mass="51452">MIRCGKKSKILAAVLAAGIILSMQGMTAFAGSTGVGAAKSAQTGPGVAAQNDSQTGQPEGQTVQPEGQNGQTGQAEGQAVQPESQTGQPEGQAAQAEGQTVQPESQTGQPEGQVAQPEGQAVQPEGQEQSAQPVPGQEPLQVNYSAFILQQGWSAVTADNNLCSAPVNSWVTAVKANLIHIPDGTQVGIRYQVNLSGTGWLSWAEDGAETGGAEGVMPLESIRMELTGSGAAAYDLYYKVLQNGAWTDWAANGASAGQEGAGLRVDGIRASITAKGAGIPAEPVVSHGIDPSRPMIALTFDDGPKTSVTSRILDSLQANGGRATFFMLGSNVNANAGVIRRMADQGCEVANHTHDHKYLTKIGAEGIVSQVGSTNQKIQAVCGVSPVLMRPPGGYIDGASLNVLGSMGMPAIMWSIDTRDWQHRNAQRTIDTVLSQVKDGDIILMHDIYSTTADAAVVLIPELTARGYQLVTVSELAAYRGGIAPGHKYSQFRP</sequence>
<feature type="signal peptide" evidence="4">
    <location>
        <begin position="1"/>
        <end position="30"/>
    </location>
</feature>
<dbReference type="GO" id="GO:0005975">
    <property type="term" value="P:carbohydrate metabolic process"/>
    <property type="evidence" value="ECO:0007669"/>
    <property type="project" value="InterPro"/>
</dbReference>
<dbReference type="GeneID" id="23114924"/>
<keyword evidence="2 6" id="KW-0378">Hydrolase</keyword>
<feature type="domain" description="NodB homology" evidence="5">
    <location>
        <begin position="294"/>
        <end position="471"/>
    </location>
</feature>
<dbReference type="InterPro" id="IPR050248">
    <property type="entry name" value="Polysacc_deacetylase_ArnD"/>
</dbReference>
<evidence type="ECO:0000313" key="6">
    <source>
        <dbReference type="EMBL" id="VYT20860.1"/>
    </source>
</evidence>
<dbReference type="PANTHER" id="PTHR10587:SF133">
    <property type="entry name" value="CHITIN DEACETYLASE 1-RELATED"/>
    <property type="match status" value="1"/>
</dbReference>
<dbReference type="CDD" id="cd10954">
    <property type="entry name" value="CE4_CtAXE_like"/>
    <property type="match status" value="1"/>
</dbReference>
<dbReference type="PANTHER" id="PTHR10587">
    <property type="entry name" value="GLYCOSYL TRANSFERASE-RELATED"/>
    <property type="match status" value="1"/>
</dbReference>
<feature type="compositionally biased region" description="Low complexity" evidence="3">
    <location>
        <begin position="85"/>
        <end position="102"/>
    </location>
</feature>
<gene>
    <name evidence="6" type="primary">pdaC_2</name>
    <name evidence="6" type="ORF">CBLFYP116_02333</name>
</gene>
<evidence type="ECO:0000256" key="2">
    <source>
        <dbReference type="ARBA" id="ARBA00022801"/>
    </source>
</evidence>
<evidence type="ECO:0000256" key="1">
    <source>
        <dbReference type="ARBA" id="ARBA00022723"/>
    </source>
</evidence>
<reference evidence="6" key="1">
    <citation type="submission" date="2019-11" db="EMBL/GenBank/DDBJ databases">
        <authorList>
            <person name="Feng L."/>
        </authorList>
    </citation>
    <scope>NUCLEOTIDE SEQUENCE</scope>
    <source>
        <strain evidence="6">CbolteaeLFYP116</strain>
    </source>
</reference>
<evidence type="ECO:0000259" key="5">
    <source>
        <dbReference type="PROSITE" id="PS51677"/>
    </source>
</evidence>
<dbReference type="Gene3D" id="3.20.20.370">
    <property type="entry name" value="Glycoside hydrolase/deacetylase"/>
    <property type="match status" value="1"/>
</dbReference>
<accession>A0A6N2UT70</accession>
<dbReference type="EMBL" id="CACRTF010000011">
    <property type="protein sequence ID" value="VYT20860.1"/>
    <property type="molecule type" value="Genomic_DNA"/>
</dbReference>
<dbReference type="InterPro" id="IPR006637">
    <property type="entry name" value="ChW"/>
</dbReference>
<dbReference type="InterPro" id="IPR011330">
    <property type="entry name" value="Glyco_hydro/deAcase_b/a-brl"/>
</dbReference>
<dbReference type="GO" id="GO:0016020">
    <property type="term" value="C:membrane"/>
    <property type="evidence" value="ECO:0007669"/>
    <property type="project" value="TreeGrafter"/>
</dbReference>
<dbReference type="Pfam" id="PF01522">
    <property type="entry name" value="Polysacc_deac_1"/>
    <property type="match status" value="1"/>
</dbReference>
<dbReference type="GO" id="GO:0046872">
    <property type="term" value="F:metal ion binding"/>
    <property type="evidence" value="ECO:0007669"/>
    <property type="project" value="UniProtKB-KW"/>
</dbReference>
<organism evidence="6">
    <name type="scientific">Enterocloster bolteae</name>
    <dbReference type="NCBI Taxonomy" id="208479"/>
    <lineage>
        <taxon>Bacteria</taxon>
        <taxon>Bacillati</taxon>
        <taxon>Bacillota</taxon>
        <taxon>Clostridia</taxon>
        <taxon>Lachnospirales</taxon>
        <taxon>Lachnospiraceae</taxon>
        <taxon>Enterocloster</taxon>
    </lineage>
</organism>
<dbReference type="PROSITE" id="PS51677">
    <property type="entry name" value="NODB"/>
    <property type="match status" value="1"/>
</dbReference>
<evidence type="ECO:0000256" key="4">
    <source>
        <dbReference type="SAM" id="SignalP"/>
    </source>
</evidence>
<evidence type="ECO:0000256" key="3">
    <source>
        <dbReference type="SAM" id="MobiDB-lite"/>
    </source>
</evidence>
<feature type="chain" id="PRO_5026900503" evidence="4">
    <location>
        <begin position="31"/>
        <end position="494"/>
    </location>
</feature>